<protein>
    <submittedName>
        <fullName evidence="1">Uncharacterized protein</fullName>
    </submittedName>
</protein>
<accession>A0ABV1E704</accession>
<dbReference type="EMBL" id="JBBMFK010000008">
    <property type="protein sequence ID" value="MEQ2443093.1"/>
    <property type="molecule type" value="Genomic_DNA"/>
</dbReference>
<gene>
    <name evidence="1" type="ORF">WMO64_06385</name>
</gene>
<proteinExistence type="predicted"/>
<dbReference type="Proteomes" id="UP001464378">
    <property type="component" value="Unassembled WGS sequence"/>
</dbReference>
<organism evidence="1 2">
    <name type="scientific">Pseudoflavonifractor intestinihominis</name>
    <dbReference type="NCBI Taxonomy" id="3133171"/>
    <lineage>
        <taxon>Bacteria</taxon>
        <taxon>Bacillati</taxon>
        <taxon>Bacillota</taxon>
        <taxon>Clostridia</taxon>
        <taxon>Eubacteriales</taxon>
        <taxon>Oscillospiraceae</taxon>
        <taxon>Pseudoflavonifractor</taxon>
    </lineage>
</organism>
<comment type="caution">
    <text evidence="1">The sequence shown here is derived from an EMBL/GenBank/DDBJ whole genome shotgun (WGS) entry which is preliminary data.</text>
</comment>
<evidence type="ECO:0000313" key="2">
    <source>
        <dbReference type="Proteomes" id="UP001464378"/>
    </source>
</evidence>
<dbReference type="RefSeq" id="WP_349231418.1">
    <property type="nucleotide sequence ID" value="NZ_JBBMFK010000008.1"/>
</dbReference>
<sequence length="72" mass="7722">MSKDLICANGAPFRRAAVGPMAGVDPAWRPLGTACCTAGRFCMEQRAKARTVRPSAEAGYLMSRTLPQHRSA</sequence>
<name>A0ABV1E704_9FIRM</name>
<reference evidence="1 2" key="1">
    <citation type="submission" date="2024-03" db="EMBL/GenBank/DDBJ databases">
        <title>Human intestinal bacterial collection.</title>
        <authorList>
            <person name="Pauvert C."/>
            <person name="Hitch T.C.A."/>
            <person name="Clavel T."/>
        </authorList>
    </citation>
    <scope>NUCLEOTIDE SEQUENCE [LARGE SCALE GENOMIC DNA]</scope>
    <source>
        <strain evidence="1 2">CLA-AP-H29</strain>
    </source>
</reference>
<keyword evidence="2" id="KW-1185">Reference proteome</keyword>
<evidence type="ECO:0000313" key="1">
    <source>
        <dbReference type="EMBL" id="MEQ2443093.1"/>
    </source>
</evidence>